<dbReference type="Proteomes" id="UP000565441">
    <property type="component" value="Unassembled WGS sequence"/>
</dbReference>
<feature type="chain" id="PRO_5034995618" evidence="2">
    <location>
        <begin position="20"/>
        <end position="150"/>
    </location>
</feature>
<accession>A0A8H5HJ51</accession>
<keyword evidence="4" id="KW-1185">Reference proteome</keyword>
<feature type="region of interest" description="Disordered" evidence="1">
    <location>
        <begin position="102"/>
        <end position="150"/>
    </location>
</feature>
<name>A0A8H5HJ51_9AGAR</name>
<protein>
    <submittedName>
        <fullName evidence="3">Uncharacterized protein</fullName>
    </submittedName>
</protein>
<evidence type="ECO:0000256" key="1">
    <source>
        <dbReference type="SAM" id="MobiDB-lite"/>
    </source>
</evidence>
<evidence type="ECO:0000313" key="3">
    <source>
        <dbReference type="EMBL" id="KAF5384184.1"/>
    </source>
</evidence>
<proteinExistence type="predicted"/>
<reference evidence="3 4" key="1">
    <citation type="journal article" date="2020" name="ISME J.">
        <title>Uncovering the hidden diversity of litter-decomposition mechanisms in mushroom-forming fungi.</title>
        <authorList>
            <person name="Floudas D."/>
            <person name="Bentzer J."/>
            <person name="Ahren D."/>
            <person name="Johansson T."/>
            <person name="Persson P."/>
            <person name="Tunlid A."/>
        </authorList>
    </citation>
    <scope>NUCLEOTIDE SEQUENCE [LARGE SCALE GENOMIC DNA]</scope>
    <source>
        <strain evidence="3 4">CBS 661.87</strain>
    </source>
</reference>
<feature type="signal peptide" evidence="2">
    <location>
        <begin position="1"/>
        <end position="19"/>
    </location>
</feature>
<dbReference type="AlphaFoldDB" id="A0A8H5HJ51"/>
<dbReference type="EMBL" id="JAACJP010000005">
    <property type="protein sequence ID" value="KAF5384184.1"/>
    <property type="molecule type" value="Genomic_DNA"/>
</dbReference>
<gene>
    <name evidence="3" type="ORF">D9615_003241</name>
</gene>
<sequence length="150" mass="16517">MVSSRIILQTLLAVSAAIAAPTLYAEDGMYNARDLSSSNYPEERSFMPGHQVSTRGLSPLSIRVNTPSPPPHTATNAEKKKWHKDRIPGCKEAVRNAKAHCNAVKNDPNSTKKQKDSAKGKLHTAQESLEGHRESIEYYQGQINAGHARR</sequence>
<evidence type="ECO:0000256" key="2">
    <source>
        <dbReference type="SAM" id="SignalP"/>
    </source>
</evidence>
<keyword evidence="2" id="KW-0732">Signal</keyword>
<feature type="region of interest" description="Disordered" evidence="1">
    <location>
        <begin position="64"/>
        <end position="84"/>
    </location>
</feature>
<comment type="caution">
    <text evidence="3">The sequence shown here is derived from an EMBL/GenBank/DDBJ whole genome shotgun (WGS) entry which is preliminary data.</text>
</comment>
<organism evidence="3 4">
    <name type="scientific">Tricholomella constricta</name>
    <dbReference type="NCBI Taxonomy" id="117010"/>
    <lineage>
        <taxon>Eukaryota</taxon>
        <taxon>Fungi</taxon>
        <taxon>Dikarya</taxon>
        <taxon>Basidiomycota</taxon>
        <taxon>Agaricomycotina</taxon>
        <taxon>Agaricomycetes</taxon>
        <taxon>Agaricomycetidae</taxon>
        <taxon>Agaricales</taxon>
        <taxon>Tricholomatineae</taxon>
        <taxon>Lyophyllaceae</taxon>
        <taxon>Tricholomella</taxon>
    </lineage>
</organism>
<evidence type="ECO:0000313" key="4">
    <source>
        <dbReference type="Proteomes" id="UP000565441"/>
    </source>
</evidence>